<proteinExistence type="predicted"/>
<dbReference type="GeneID" id="95510083"/>
<organism evidence="1 2">
    <name type="scientific">Streptomyces misionensis</name>
    <dbReference type="NCBI Taxonomy" id="67331"/>
    <lineage>
        <taxon>Bacteria</taxon>
        <taxon>Bacillati</taxon>
        <taxon>Actinomycetota</taxon>
        <taxon>Actinomycetes</taxon>
        <taxon>Kitasatosporales</taxon>
        <taxon>Streptomycetaceae</taxon>
        <taxon>Streptomyces</taxon>
    </lineage>
</organism>
<dbReference type="Pfam" id="PF19938">
    <property type="entry name" value="DUF6400"/>
    <property type="match status" value="1"/>
</dbReference>
<dbReference type="AlphaFoldDB" id="A0A1H4NK76"/>
<name>A0A1H4NK76_9ACTN</name>
<evidence type="ECO:0000313" key="1">
    <source>
        <dbReference type="EMBL" id="SEB95647.1"/>
    </source>
</evidence>
<dbReference type="RefSeq" id="WP_074990684.1">
    <property type="nucleotide sequence ID" value="NZ_FNTD01000004.1"/>
</dbReference>
<reference evidence="1 2" key="1">
    <citation type="submission" date="2016-10" db="EMBL/GenBank/DDBJ databases">
        <authorList>
            <person name="de Groot N.N."/>
        </authorList>
    </citation>
    <scope>NUCLEOTIDE SEQUENCE [LARGE SCALE GENOMIC DNA]</scope>
    <source>
        <strain evidence="1 2">DSM 40306</strain>
    </source>
</reference>
<accession>A0A1H4NK76</accession>
<dbReference type="EMBL" id="FNTD01000004">
    <property type="protein sequence ID" value="SEB95647.1"/>
    <property type="molecule type" value="Genomic_DNA"/>
</dbReference>
<dbReference type="STRING" id="67331.SAMN04490357_0819"/>
<dbReference type="InterPro" id="IPR045649">
    <property type="entry name" value="DUF6400"/>
</dbReference>
<protein>
    <submittedName>
        <fullName evidence="1">Uncharacterized protein</fullName>
    </submittedName>
</protein>
<dbReference type="Proteomes" id="UP000182375">
    <property type="component" value="Unassembled WGS sequence"/>
</dbReference>
<evidence type="ECO:0000313" key="2">
    <source>
        <dbReference type="Proteomes" id="UP000182375"/>
    </source>
</evidence>
<sequence>MSANDPAPAADPVEFSVDLTAHEMLRRAHVMDAVAPAWDPVEALRDEDAARDLLYSGLDEEQQRIYDELVAAGVLPERGDGRAAA</sequence>
<gene>
    <name evidence="1" type="ORF">SAMN04490357_0819</name>
</gene>